<evidence type="ECO:0000256" key="1">
    <source>
        <dbReference type="SAM" id="MobiDB-lite"/>
    </source>
</evidence>
<organism evidence="3 4">
    <name type="scientific">Ceraceosorus bombacis</name>
    <dbReference type="NCBI Taxonomy" id="401625"/>
    <lineage>
        <taxon>Eukaryota</taxon>
        <taxon>Fungi</taxon>
        <taxon>Dikarya</taxon>
        <taxon>Basidiomycota</taxon>
        <taxon>Ustilaginomycotina</taxon>
        <taxon>Exobasidiomycetes</taxon>
        <taxon>Ceraceosorales</taxon>
        <taxon>Ceraceosoraceae</taxon>
        <taxon>Ceraceosorus</taxon>
    </lineage>
</organism>
<dbReference type="Proteomes" id="UP000054845">
    <property type="component" value="Unassembled WGS sequence"/>
</dbReference>
<feature type="region of interest" description="Disordered" evidence="1">
    <location>
        <begin position="439"/>
        <end position="463"/>
    </location>
</feature>
<dbReference type="PANTHER" id="PTHR47432:SF1">
    <property type="entry name" value="CELL WALL ASSEMBLY REGULATOR SMI1"/>
    <property type="match status" value="1"/>
</dbReference>
<feature type="compositionally biased region" description="Basic and acidic residues" evidence="1">
    <location>
        <begin position="543"/>
        <end position="554"/>
    </location>
</feature>
<proteinExistence type="predicted"/>
<dbReference type="AlphaFoldDB" id="A0A0N7LAQ2"/>
<feature type="compositionally biased region" description="Basic and acidic residues" evidence="1">
    <location>
        <begin position="440"/>
        <end position="454"/>
    </location>
</feature>
<sequence>MAFNLASLSAFFGGGGNASGSSSGSRNKRTNFGSGLPSSSRRGPPGKLDHFEDDSGAWSLPYTQRYGGPGMVTSPTHNGPFSPTSAHPMAGGAADANGVGSAYPPTPNTGKSWSGGNGGAMDLNAATSVTALGSTLGRPSVDASFSANVSIPSTAYPPLRHTWNRIRAWCDVHYDELGDTLNWPALDADLDELEFTIGFALPPAVRDSFLCYNGQELESNQSCSDGLFFGLPLLSLEQIAEEWKFWRTVDEDPSAGANDEVKGWMTSCPAGWVRSEYSCRGWLPLITDHVGNYVGVDLSPPASGGGAPGQVILFGRDFDTKVVLWRGEGEGGWGRFLQFIAEELESGDMWSLEAQSQSSDDEEDGIGYESYFSNGGSGTGRGGGDRAGEGSAGFRLRGDYKGWPALEAWADRSMRCWEEVGLTAGLPAWQLQETPSVRLEGAEESQRVNEHGEALDAGSSGSVNARRMSPLIEHSSDAEGEQNHPLAGSSAMSPDSTRSGETVTQSDSASYMNGNPSIDAPRQYGDMLSPPLPSTKASRSKQKQRETASGDPKPRRNPPPPATALDLPTIDDVRAAHAAALAMSSTGGNYHFDIERSRPPPGSGGAGMGMGMRSSPVVSGTGSGEWYRDRPSRSHLSRVANQSGDDGLEMDARTSSDVLNPQDPASASVVTLSDVVIDGTNNLSATALASPRLSSSSNSGGRPAARTLLSNGELPSLIDAGSAPASPALRSGSTFAAQQGSALASGASNFGERSSFARSADSPTRVPPPAVKSPPHSRTNSILGTPRLESPSILPQTAQ</sequence>
<dbReference type="PANTHER" id="PTHR47432">
    <property type="entry name" value="CELL WALL ASSEMBLY REGULATOR SMI1"/>
    <property type="match status" value="1"/>
</dbReference>
<keyword evidence="4" id="KW-1185">Reference proteome</keyword>
<feature type="region of interest" description="Disordered" evidence="1">
    <location>
        <begin position="598"/>
        <end position="663"/>
    </location>
</feature>
<evidence type="ECO:0000259" key="2">
    <source>
        <dbReference type="SMART" id="SM00860"/>
    </source>
</evidence>
<feature type="compositionally biased region" description="Low complexity" evidence="1">
    <location>
        <begin position="736"/>
        <end position="748"/>
    </location>
</feature>
<protein>
    <submittedName>
        <fullName evidence="3">CELL WALL ASSEMBLY REGULATOR SMI1</fullName>
    </submittedName>
</protein>
<evidence type="ECO:0000313" key="3">
    <source>
        <dbReference type="EMBL" id="CEH17218.1"/>
    </source>
</evidence>
<dbReference type="GO" id="GO:0070880">
    <property type="term" value="P:fungal-type cell wall beta-glucan biosynthetic process"/>
    <property type="evidence" value="ECO:0007669"/>
    <property type="project" value="TreeGrafter"/>
</dbReference>
<dbReference type="GO" id="GO:0043332">
    <property type="term" value="C:mating projection tip"/>
    <property type="evidence" value="ECO:0007669"/>
    <property type="project" value="TreeGrafter"/>
</dbReference>
<feature type="region of interest" description="Disordered" evidence="1">
    <location>
        <begin position="14"/>
        <end position="117"/>
    </location>
</feature>
<feature type="region of interest" description="Disordered" evidence="1">
    <location>
        <begin position="475"/>
        <end position="567"/>
    </location>
</feature>
<dbReference type="STRING" id="401625.A0A0N7LAQ2"/>
<evidence type="ECO:0000313" key="4">
    <source>
        <dbReference type="Proteomes" id="UP000054845"/>
    </source>
</evidence>
<feature type="compositionally biased region" description="Low complexity" evidence="1">
    <location>
        <begin position="689"/>
        <end position="706"/>
    </location>
</feature>
<dbReference type="InterPro" id="IPR051873">
    <property type="entry name" value="KNR4/SMI1_regulator"/>
</dbReference>
<feature type="compositionally biased region" description="Polar residues" evidence="1">
    <location>
        <begin position="490"/>
        <end position="516"/>
    </location>
</feature>
<feature type="compositionally biased region" description="Low complexity" evidence="1">
    <location>
        <begin position="33"/>
        <end position="46"/>
    </location>
</feature>
<accession>A0A0N7LAQ2</accession>
<dbReference type="Pfam" id="PF09346">
    <property type="entry name" value="SMI1_KNR4"/>
    <property type="match status" value="1"/>
</dbReference>
<feature type="compositionally biased region" description="Polar residues" evidence="1">
    <location>
        <begin position="653"/>
        <end position="663"/>
    </location>
</feature>
<name>A0A0N7LAQ2_9BASI</name>
<dbReference type="InterPro" id="IPR037883">
    <property type="entry name" value="Knr4/Smi1-like_sf"/>
</dbReference>
<reference evidence="3 4" key="1">
    <citation type="submission" date="2014-09" db="EMBL/GenBank/DDBJ databases">
        <authorList>
            <person name="Magalhaes I.L.F."/>
            <person name="Oliveira U."/>
            <person name="Santos F.R."/>
            <person name="Vidigal T.H.D.A."/>
            <person name="Brescovit A.D."/>
            <person name="Santos A.J."/>
        </authorList>
    </citation>
    <scope>NUCLEOTIDE SEQUENCE [LARGE SCALE GENOMIC DNA]</scope>
</reference>
<dbReference type="EMBL" id="CCYA01000254">
    <property type="protein sequence ID" value="CEH17218.1"/>
    <property type="molecule type" value="Genomic_DNA"/>
</dbReference>
<dbReference type="SMART" id="SM00860">
    <property type="entry name" value="SMI1_KNR4"/>
    <property type="match status" value="1"/>
</dbReference>
<feature type="region of interest" description="Disordered" evidence="1">
    <location>
        <begin position="689"/>
        <end position="799"/>
    </location>
</feature>
<feature type="region of interest" description="Disordered" evidence="1">
    <location>
        <begin position="355"/>
        <end position="388"/>
    </location>
</feature>
<dbReference type="InterPro" id="IPR018958">
    <property type="entry name" value="Knr4/Smi1-like_dom"/>
</dbReference>
<feature type="compositionally biased region" description="Polar residues" evidence="1">
    <location>
        <begin position="73"/>
        <end position="85"/>
    </location>
</feature>
<dbReference type="OrthoDB" id="2305498at2759"/>
<dbReference type="SUPFAM" id="SSF160631">
    <property type="entry name" value="SMI1/KNR4-like"/>
    <property type="match status" value="1"/>
</dbReference>
<feature type="domain" description="Knr4/Smi1-like" evidence="2">
    <location>
        <begin position="184"/>
        <end position="342"/>
    </location>
</feature>